<dbReference type="EMBL" id="FNZR01000004">
    <property type="protein sequence ID" value="SEL29242.1"/>
    <property type="molecule type" value="Genomic_DNA"/>
</dbReference>
<protein>
    <submittedName>
        <fullName evidence="2">Uncharacterized protein</fullName>
    </submittedName>
</protein>
<feature type="transmembrane region" description="Helical" evidence="1">
    <location>
        <begin position="102"/>
        <end position="122"/>
    </location>
</feature>
<feature type="transmembrane region" description="Helical" evidence="1">
    <location>
        <begin position="52"/>
        <end position="69"/>
    </location>
</feature>
<keyword evidence="1" id="KW-1133">Transmembrane helix</keyword>
<reference evidence="3" key="1">
    <citation type="submission" date="2016-10" db="EMBL/GenBank/DDBJ databases">
        <authorList>
            <person name="Varghese N."/>
            <person name="Submissions S."/>
        </authorList>
    </citation>
    <scope>NUCLEOTIDE SEQUENCE [LARGE SCALE GENOMIC DNA]</scope>
    <source>
        <strain evidence="3">Jip14</strain>
    </source>
</reference>
<keyword evidence="1" id="KW-0812">Transmembrane</keyword>
<proteinExistence type="predicted"/>
<organism evidence="2 3">
    <name type="scientific">Parapedobacter koreensis</name>
    <dbReference type="NCBI Taxonomy" id="332977"/>
    <lineage>
        <taxon>Bacteria</taxon>
        <taxon>Pseudomonadati</taxon>
        <taxon>Bacteroidota</taxon>
        <taxon>Sphingobacteriia</taxon>
        <taxon>Sphingobacteriales</taxon>
        <taxon>Sphingobacteriaceae</taxon>
        <taxon>Parapedobacter</taxon>
    </lineage>
</organism>
<keyword evidence="1" id="KW-0472">Membrane</keyword>
<feature type="transmembrane region" description="Helical" evidence="1">
    <location>
        <begin position="76"/>
        <end position="96"/>
    </location>
</feature>
<keyword evidence="3" id="KW-1185">Reference proteome</keyword>
<feature type="transmembrane region" description="Helical" evidence="1">
    <location>
        <begin position="12"/>
        <end position="32"/>
    </location>
</feature>
<dbReference type="OrthoDB" id="799809at2"/>
<evidence type="ECO:0000313" key="2">
    <source>
        <dbReference type="EMBL" id="SEL29242.1"/>
    </source>
</evidence>
<dbReference type="RefSeq" id="WP_090605702.1">
    <property type="nucleotide sequence ID" value="NZ_FNZR01000004.1"/>
</dbReference>
<dbReference type="AlphaFoldDB" id="A0A1H7P095"/>
<name>A0A1H7P095_9SPHI</name>
<evidence type="ECO:0000256" key="1">
    <source>
        <dbReference type="SAM" id="Phobius"/>
    </source>
</evidence>
<sequence length="129" mass="14368">MGQGVNRHSKALSNVFLFQGAYFLITGIWPLLNMESFMVATGPKQDTWLVEMVGLLAASIGLTFLVTSLRRQRLPVLLGYAAASSFLIMDILYVARGDISRIYLLDAALQAIFLTAMTIFIVKRPKQNR</sequence>
<accession>A0A1H7P095</accession>
<gene>
    <name evidence="2" type="ORF">SAMN05421740_104166</name>
</gene>
<dbReference type="Proteomes" id="UP000198916">
    <property type="component" value="Unassembled WGS sequence"/>
</dbReference>
<evidence type="ECO:0000313" key="3">
    <source>
        <dbReference type="Proteomes" id="UP000198916"/>
    </source>
</evidence>
<dbReference type="STRING" id="332977.SAMN05421740_104166"/>